<protein>
    <submittedName>
        <fullName evidence="1">Uncharacterized protein</fullName>
    </submittedName>
</protein>
<reference evidence="1 2" key="2">
    <citation type="journal article" date="2011" name="Stand. Genomic Sci.">
        <title>Complete genome sequence of Mahella australiensis type strain (50-1 BON).</title>
        <authorList>
            <person name="Sikorski J."/>
            <person name="Teshima H."/>
            <person name="Nolan M."/>
            <person name="Lucas S."/>
            <person name="Hammon N."/>
            <person name="Deshpande S."/>
            <person name="Cheng J.F."/>
            <person name="Pitluck S."/>
            <person name="Liolios K."/>
            <person name="Pagani I."/>
            <person name="Ivanova N."/>
            <person name="Huntemann M."/>
            <person name="Mavromatis K."/>
            <person name="Ovchinikova G."/>
            <person name="Pati A."/>
            <person name="Tapia R."/>
            <person name="Han C."/>
            <person name="Goodwin L."/>
            <person name="Chen A."/>
            <person name="Palaniappan K."/>
            <person name="Land M."/>
            <person name="Hauser L."/>
            <person name="Ngatchou-Djao O.D."/>
            <person name="Rohde M."/>
            <person name="Pukall R."/>
            <person name="Spring S."/>
            <person name="Abt B."/>
            <person name="Goker M."/>
            <person name="Detter J.C."/>
            <person name="Woyke T."/>
            <person name="Bristow J."/>
            <person name="Markowitz V."/>
            <person name="Hugenholtz P."/>
            <person name="Eisen J.A."/>
            <person name="Kyrpides N.C."/>
            <person name="Klenk H.P."/>
            <person name="Lapidus A."/>
        </authorList>
    </citation>
    <scope>NUCLEOTIDE SEQUENCE [LARGE SCALE GENOMIC DNA]</scope>
    <source>
        <strain evidence="2">DSM 15567 / CIP 107919 / 50-1 BON</strain>
    </source>
</reference>
<dbReference type="Proteomes" id="UP000008457">
    <property type="component" value="Chromosome"/>
</dbReference>
<reference evidence="2" key="1">
    <citation type="submission" date="2010-11" db="EMBL/GenBank/DDBJ databases">
        <title>The complete genome of Mahella australiensis DSM 15567.</title>
        <authorList>
            <consortium name="US DOE Joint Genome Institute (JGI-PGF)"/>
            <person name="Lucas S."/>
            <person name="Copeland A."/>
            <person name="Lapidus A."/>
            <person name="Bruce D."/>
            <person name="Goodwin L."/>
            <person name="Pitluck S."/>
            <person name="Kyrpides N."/>
            <person name="Mavromatis K."/>
            <person name="Pagani I."/>
            <person name="Ivanova N."/>
            <person name="Teshima H."/>
            <person name="Brettin T."/>
            <person name="Detter J.C."/>
            <person name="Han C."/>
            <person name="Tapia R."/>
            <person name="Land M."/>
            <person name="Hauser L."/>
            <person name="Markowitz V."/>
            <person name="Cheng J.-F."/>
            <person name="Hugenholtz P."/>
            <person name="Woyke T."/>
            <person name="Wu D."/>
            <person name="Spring S."/>
            <person name="Pukall R."/>
            <person name="Steenblock K."/>
            <person name="Schneider S."/>
            <person name="Klenk H.-P."/>
            <person name="Eisen J.A."/>
        </authorList>
    </citation>
    <scope>NUCLEOTIDE SEQUENCE [LARGE SCALE GENOMIC DNA]</scope>
    <source>
        <strain evidence="2">DSM 15567 / CIP 107919 / 50-1 BON</strain>
    </source>
</reference>
<proteinExistence type="predicted"/>
<keyword evidence="2" id="KW-1185">Reference proteome</keyword>
<sequence>MLKTACIAGYKPQNRENVYMVCKHTLSRFTSGFEGTFFEKCKHGNWSLSGNVYTFQFYSLQTCIKQAKKYVYNQLEKSTGKKKGNAMVISVRVSEEKDSDIYAVLSAMTGTERAEYIRRAIRFYTELGRIDQRLDNIEQMLTGLVQSGTTQHIPAVKPQEISPSKKKILDGINDIFNM</sequence>
<dbReference type="EMBL" id="CP002360">
    <property type="protein sequence ID" value="AEE97555.1"/>
    <property type="molecule type" value="Genomic_DNA"/>
</dbReference>
<organism evidence="1 2">
    <name type="scientific">Mahella australiensis (strain DSM 15567 / CIP 107919 / 50-1 BON)</name>
    <dbReference type="NCBI Taxonomy" id="697281"/>
    <lineage>
        <taxon>Bacteria</taxon>
        <taxon>Bacillati</taxon>
        <taxon>Bacillota</taxon>
        <taxon>Clostridia</taxon>
        <taxon>Thermoanaerobacterales</taxon>
        <taxon>Thermoanaerobacterales Family IV. Incertae Sedis</taxon>
        <taxon>Mahella</taxon>
    </lineage>
</organism>
<dbReference type="AlphaFoldDB" id="F3ZWE6"/>
<dbReference type="HOGENOM" id="CLU_1508861_0_0_9"/>
<name>F3ZWE6_MAHA5</name>
<evidence type="ECO:0000313" key="2">
    <source>
        <dbReference type="Proteomes" id="UP000008457"/>
    </source>
</evidence>
<dbReference type="KEGG" id="mas:Mahau_2391"/>
<dbReference type="STRING" id="697281.Mahau_2391"/>
<gene>
    <name evidence="1" type="ordered locus">Mahau_2391</name>
</gene>
<evidence type="ECO:0000313" key="1">
    <source>
        <dbReference type="EMBL" id="AEE97555.1"/>
    </source>
</evidence>
<accession>F3ZWE6</accession>